<evidence type="ECO:0000313" key="2">
    <source>
        <dbReference type="Proteomes" id="UP000576969"/>
    </source>
</evidence>
<dbReference type="Proteomes" id="UP000576969">
    <property type="component" value="Unassembled WGS sequence"/>
</dbReference>
<organism evidence="1 2">
    <name type="scientific">Microbacterium immunditiarum</name>
    <dbReference type="NCBI Taxonomy" id="337480"/>
    <lineage>
        <taxon>Bacteria</taxon>
        <taxon>Bacillati</taxon>
        <taxon>Actinomycetota</taxon>
        <taxon>Actinomycetes</taxon>
        <taxon>Micrococcales</taxon>
        <taxon>Microbacteriaceae</taxon>
        <taxon>Microbacterium</taxon>
    </lineage>
</organism>
<evidence type="ECO:0000313" key="1">
    <source>
        <dbReference type="EMBL" id="NYE17976.1"/>
    </source>
</evidence>
<gene>
    <name evidence="1" type="ORF">BJ991_000004</name>
</gene>
<protein>
    <submittedName>
        <fullName evidence="1">Uncharacterized protein</fullName>
    </submittedName>
</protein>
<proteinExistence type="predicted"/>
<keyword evidence="2" id="KW-1185">Reference proteome</keyword>
<sequence length="125" mass="13764">MVSEDARDTEYREQVAAWTAPLPPGFAWPATRTGTPAGKWGHGGDWDGYTTAAGIYHCMLVYAAWDAYFLNDDPILSKDYAARADATQPDMPYPNLLTRDDGTIRDQELASESGICKGFVGDLRE</sequence>
<reference evidence="1 2" key="1">
    <citation type="submission" date="2020-07" db="EMBL/GenBank/DDBJ databases">
        <title>Sequencing the genomes of 1000 actinobacteria strains.</title>
        <authorList>
            <person name="Klenk H.-P."/>
        </authorList>
    </citation>
    <scope>NUCLEOTIDE SEQUENCE [LARGE SCALE GENOMIC DNA]</scope>
    <source>
        <strain evidence="1 2">DSM 24662</strain>
    </source>
</reference>
<accession>A0A7Y9KHW1</accession>
<name>A0A7Y9KHW1_9MICO</name>
<dbReference type="AlphaFoldDB" id="A0A7Y9KHW1"/>
<comment type="caution">
    <text evidence="1">The sequence shown here is derived from an EMBL/GenBank/DDBJ whole genome shotgun (WGS) entry which is preliminary data.</text>
</comment>
<dbReference type="EMBL" id="JACCBV010000001">
    <property type="protein sequence ID" value="NYE17976.1"/>
    <property type="molecule type" value="Genomic_DNA"/>
</dbReference>
<dbReference type="RefSeq" id="WP_179486434.1">
    <property type="nucleotide sequence ID" value="NZ_JACCBV010000001.1"/>
</dbReference>